<keyword evidence="3" id="KW-1185">Reference proteome</keyword>
<sequence length="151" mass="16809">MKEETIVNDSPHVKGEEFDTPLIMKGGIEYEPERYVAEKPYDLTRYEFSILKKSSGSEMWFNLIAGGTAGVVVSVIGKTIASLIDKKDPSLATWEIVAVIVGIGISILVKSKIKSDDEKEKEQLLSIVDTHFAQNRKRRLHLTQGGEKSES</sequence>
<dbReference type="Proteomes" id="UP001272773">
    <property type="component" value="Unassembled WGS sequence"/>
</dbReference>
<dbReference type="RefSeq" id="WP_233962711.1">
    <property type="nucleotide sequence ID" value="NZ_JAWXXR010000001.1"/>
</dbReference>
<evidence type="ECO:0000313" key="2">
    <source>
        <dbReference type="EMBL" id="MDX6015014.1"/>
    </source>
</evidence>
<evidence type="ECO:0000256" key="1">
    <source>
        <dbReference type="SAM" id="Phobius"/>
    </source>
</evidence>
<accession>A0ABU4Q6E5</accession>
<organism evidence="2 3">
    <name type="scientific">Shewanella indica</name>
    <dbReference type="NCBI Taxonomy" id="768528"/>
    <lineage>
        <taxon>Bacteria</taxon>
        <taxon>Pseudomonadati</taxon>
        <taxon>Pseudomonadota</taxon>
        <taxon>Gammaproteobacteria</taxon>
        <taxon>Alteromonadales</taxon>
        <taxon>Shewanellaceae</taxon>
        <taxon>Shewanella</taxon>
    </lineage>
</organism>
<proteinExistence type="predicted"/>
<keyword evidence="1" id="KW-0472">Membrane</keyword>
<keyword evidence="1" id="KW-1133">Transmembrane helix</keyword>
<gene>
    <name evidence="2" type="ORF">SIL79_01305</name>
</gene>
<keyword evidence="1" id="KW-0812">Transmembrane</keyword>
<feature type="transmembrane region" description="Helical" evidence="1">
    <location>
        <begin position="90"/>
        <end position="109"/>
    </location>
</feature>
<dbReference type="EMBL" id="JAWXXR010000001">
    <property type="protein sequence ID" value="MDX6015014.1"/>
    <property type="molecule type" value="Genomic_DNA"/>
</dbReference>
<protein>
    <submittedName>
        <fullName evidence="2">Uncharacterized protein</fullName>
    </submittedName>
</protein>
<name>A0ABU4Q6E5_9GAMM</name>
<feature type="transmembrane region" description="Helical" evidence="1">
    <location>
        <begin position="60"/>
        <end position="84"/>
    </location>
</feature>
<evidence type="ECO:0000313" key="3">
    <source>
        <dbReference type="Proteomes" id="UP001272773"/>
    </source>
</evidence>
<reference evidence="2 3" key="1">
    <citation type="submission" date="2023-11" db="EMBL/GenBank/DDBJ databases">
        <title>MicrobeMod: A computational toolkit for identifying prokaryotic methylation and restriction-modification with nanopore sequencing.</title>
        <authorList>
            <person name="Crits-Christoph A."/>
            <person name="Kang S.C."/>
            <person name="Lee H."/>
            <person name="Ostrov N."/>
        </authorList>
    </citation>
    <scope>NUCLEOTIDE SEQUENCE [LARGE SCALE GENOMIC DNA]</scope>
    <source>
        <strain evidence="2 3">ATCC BAA-2732</strain>
    </source>
</reference>
<dbReference type="GeneID" id="88622103"/>
<comment type="caution">
    <text evidence="2">The sequence shown here is derived from an EMBL/GenBank/DDBJ whole genome shotgun (WGS) entry which is preliminary data.</text>
</comment>